<evidence type="ECO:0000313" key="2">
    <source>
        <dbReference type="EMBL" id="KUO96617.1"/>
    </source>
</evidence>
<dbReference type="GO" id="GO:0008832">
    <property type="term" value="F:dGTPase activity"/>
    <property type="evidence" value="ECO:0007669"/>
    <property type="project" value="TreeGrafter"/>
</dbReference>
<dbReference type="PROSITE" id="PS51831">
    <property type="entry name" value="HD"/>
    <property type="match status" value="1"/>
</dbReference>
<keyword evidence="3" id="KW-1185">Reference proteome</keyword>
<dbReference type="GO" id="GO:0006203">
    <property type="term" value="P:dGTP catabolic process"/>
    <property type="evidence" value="ECO:0007669"/>
    <property type="project" value="TreeGrafter"/>
</dbReference>
<name>A0A101XSB2_9BACL</name>
<feature type="domain" description="HD" evidence="1">
    <location>
        <begin position="53"/>
        <end position="171"/>
    </location>
</feature>
<dbReference type="RefSeq" id="WP_067713470.1">
    <property type="nucleotide sequence ID" value="NZ_LPVJ01000011.1"/>
</dbReference>
<reference evidence="2 3" key="1">
    <citation type="submission" date="2015-12" db="EMBL/GenBank/DDBJ databases">
        <title>Draft genome sequence of Acidibacillus ferrooxidans ITV001, isolated from a chalcopyrite acid mine drainage site in Brazil.</title>
        <authorList>
            <person name="Dall'Agnol H."/>
            <person name="Nancucheo I."/>
            <person name="Johnson B."/>
            <person name="Oliveira R."/>
            <person name="Leite L."/>
            <person name="Pylro V."/>
            <person name="Nunes G.L."/>
            <person name="Tzotzos G."/>
            <person name="Fernandes G.R."/>
            <person name="Dutra J."/>
            <person name="Orellana S.C."/>
            <person name="Oliveira G."/>
        </authorList>
    </citation>
    <scope>NUCLEOTIDE SEQUENCE [LARGE SCALE GENOMIC DNA]</scope>
    <source>
        <strain evidence="3">ITV01</strain>
    </source>
</reference>
<dbReference type="PANTHER" id="PTHR11373:SF4">
    <property type="entry name" value="DEOXYNUCLEOSIDE TRIPHOSPHATE TRIPHOSPHOHYDROLASE SAMHD1"/>
    <property type="match status" value="1"/>
</dbReference>
<dbReference type="OrthoDB" id="9803619at2"/>
<dbReference type="AlphaFoldDB" id="A0A101XSB2"/>
<dbReference type="EMBL" id="LPVJ01000011">
    <property type="protein sequence ID" value="KUO96617.1"/>
    <property type="molecule type" value="Genomic_DNA"/>
</dbReference>
<dbReference type="Gene3D" id="1.10.3210.10">
    <property type="entry name" value="Hypothetical protein af1432"/>
    <property type="match status" value="1"/>
</dbReference>
<comment type="caution">
    <text evidence="2">The sequence shown here is derived from an EMBL/GenBank/DDBJ whole genome shotgun (WGS) entry which is preliminary data.</text>
</comment>
<dbReference type="InterPro" id="IPR003607">
    <property type="entry name" value="HD/PDEase_dom"/>
</dbReference>
<dbReference type="Proteomes" id="UP000053557">
    <property type="component" value="Unassembled WGS sequence"/>
</dbReference>
<dbReference type="InterPro" id="IPR050135">
    <property type="entry name" value="dGTPase-like"/>
</dbReference>
<dbReference type="SMART" id="SM00471">
    <property type="entry name" value="HDc"/>
    <property type="match status" value="1"/>
</dbReference>
<dbReference type="InterPro" id="IPR006674">
    <property type="entry name" value="HD_domain"/>
</dbReference>
<protein>
    <recommendedName>
        <fullName evidence="1">HD domain-containing protein</fullName>
    </recommendedName>
</protein>
<sequence>MKSFRDPVHNLIAFGEEDQLLIDLINTAEVQRMRRIRQLGLSNIVYPGAEHSRFVHSLGVTHLARRFLDEDCAGERTRGAYALREYRQLALAAALLHDIGHGPFSHALEAVTGVRHERFTSAIIRSKETEVHQVLEAYSSGFSEQVARLIEKNFPESRAIVKLLSSQLDMDRTDYLLRDALMTGAGYGTFDVEWLLHVMRIGEVQGEPEIGLDLARGQSIAEDYIMCRYYMYLHVYFHRLTRSAEVLVERTLARAAQVGADLPGFPALRALLQGDLRLAVDGRKNAAEIGSSAITDYLELDDHLLWSALRAFSRHEDAVLADLAQRLLNRRLFHSVDVHSNDEAMMWQARMERVAHKKGLPAHFYVIFDQAGSQAYKDPYVGADEPDPTLEQIYLFDVHGNATELARQSFIVEAVKSRRASVSRVIFPREWLDEG</sequence>
<dbReference type="CDD" id="cd00077">
    <property type="entry name" value="HDc"/>
    <property type="match status" value="1"/>
</dbReference>
<dbReference type="SUPFAM" id="SSF109604">
    <property type="entry name" value="HD-domain/PDEase-like"/>
    <property type="match status" value="1"/>
</dbReference>
<evidence type="ECO:0000259" key="1">
    <source>
        <dbReference type="PROSITE" id="PS51831"/>
    </source>
</evidence>
<accession>A0A101XSB2</accession>
<organism evidence="2 3">
    <name type="scientific">Ferroacidibacillus organovorans</name>
    <dbReference type="NCBI Taxonomy" id="1765683"/>
    <lineage>
        <taxon>Bacteria</taxon>
        <taxon>Bacillati</taxon>
        <taxon>Bacillota</taxon>
        <taxon>Bacilli</taxon>
        <taxon>Bacillales</taxon>
        <taxon>Alicyclobacillaceae</taxon>
        <taxon>Ferroacidibacillus</taxon>
    </lineage>
</organism>
<dbReference type="PANTHER" id="PTHR11373">
    <property type="entry name" value="DEOXYNUCLEOSIDE TRIPHOSPHATE TRIPHOSPHOHYDROLASE"/>
    <property type="match status" value="1"/>
</dbReference>
<proteinExistence type="predicted"/>
<dbReference type="Pfam" id="PF01966">
    <property type="entry name" value="HD"/>
    <property type="match status" value="1"/>
</dbReference>
<evidence type="ECO:0000313" key="3">
    <source>
        <dbReference type="Proteomes" id="UP000053557"/>
    </source>
</evidence>
<gene>
    <name evidence="2" type="ORF">ATW55_00620</name>
</gene>